<dbReference type="InterPro" id="IPR024084">
    <property type="entry name" value="IsoPropMal-DH-like_dom"/>
</dbReference>
<gene>
    <name evidence="4" type="ORF">U0C82_12105</name>
</gene>
<dbReference type="SUPFAM" id="SSF53659">
    <property type="entry name" value="Isocitrate/Isopropylmalate dehydrogenase-like"/>
    <property type="match status" value="1"/>
</dbReference>
<evidence type="ECO:0000259" key="3">
    <source>
        <dbReference type="SMART" id="SM01329"/>
    </source>
</evidence>
<comment type="similarity">
    <text evidence="1">Belongs to the isocitrate and isopropylmalate dehydrogenases family.</text>
</comment>
<dbReference type="RefSeq" id="WP_322187371.1">
    <property type="nucleotide sequence ID" value="NZ_JAXLPB010000003.1"/>
</dbReference>
<protein>
    <submittedName>
        <fullName evidence="4">Isocitrate/isopropylmalate dehydrogenase family protein</fullName>
    </submittedName>
</protein>
<sequence>MRFLVLPCDGIGPEITKATMEVLEQANRRFDLGIACDYEDVGFTSLEKYGTTLRDETIEKAKGYDGIILGPQSHMDYPPRDQGGPNVSGGFRVKLDLYANVRPARKRSFLPGKEMDLVIMREATEGFYPDRNMFKGLGEFMPTEDVALSVRKLTSKACERIARAAFELAVKRSRKVTAVHKANNFIITDGFFLDWVRKVHKEFPEVVLDDVIIDAMAAHLVRDPSRYDVIVSTNFYSDIISDLASELSGSLGLAGSINANKEENRVCAQAQHGSAPDIQNQNIANPSSLILSVAMMLSWIGEKRGLPNYEAAGAEIERAVDEVLENPDSRTRDLGGSMNCDAFGSRVASVVGCAEPQDRMVANAR</sequence>
<evidence type="ECO:0000256" key="1">
    <source>
        <dbReference type="ARBA" id="ARBA00007769"/>
    </source>
</evidence>
<feature type="domain" description="Isopropylmalate dehydrogenase-like" evidence="3">
    <location>
        <begin position="2"/>
        <end position="347"/>
    </location>
</feature>
<dbReference type="EMBL" id="JAXLPB010000003">
    <property type="protein sequence ID" value="MDY8109883.1"/>
    <property type="molecule type" value="Genomic_DNA"/>
</dbReference>
<proteinExistence type="inferred from homology"/>
<dbReference type="Proteomes" id="UP001294412">
    <property type="component" value="Unassembled WGS sequence"/>
</dbReference>
<dbReference type="SMART" id="SM01329">
    <property type="entry name" value="Iso_dh"/>
    <property type="match status" value="1"/>
</dbReference>
<organism evidence="4 5">
    <name type="scientific">Fulvimarina uroteuthidis</name>
    <dbReference type="NCBI Taxonomy" id="3098149"/>
    <lineage>
        <taxon>Bacteria</taxon>
        <taxon>Pseudomonadati</taxon>
        <taxon>Pseudomonadota</taxon>
        <taxon>Alphaproteobacteria</taxon>
        <taxon>Hyphomicrobiales</taxon>
        <taxon>Aurantimonadaceae</taxon>
        <taxon>Fulvimarina</taxon>
    </lineage>
</organism>
<reference evidence="4 5" key="1">
    <citation type="submission" date="2023-12" db="EMBL/GenBank/DDBJ databases">
        <title>Description of Novel Strain Fulvimarina sp. 2208YS6-2-32 isolated from Uroteuthis (Photololigo) edulis.</title>
        <authorList>
            <person name="Park J.-S."/>
        </authorList>
    </citation>
    <scope>NUCLEOTIDE SEQUENCE [LARGE SCALE GENOMIC DNA]</scope>
    <source>
        <strain evidence="4 5">2208YS6-2-32</strain>
    </source>
</reference>
<dbReference type="PANTHER" id="PTHR11835:SF34">
    <property type="entry name" value="ISOCITRATE DEHYDROGENASE [NAD] SUBUNIT ALPHA, MITOCHONDRIAL"/>
    <property type="match status" value="1"/>
</dbReference>
<dbReference type="Gene3D" id="3.40.718.10">
    <property type="entry name" value="Isopropylmalate Dehydrogenase"/>
    <property type="match status" value="1"/>
</dbReference>
<evidence type="ECO:0000313" key="4">
    <source>
        <dbReference type="EMBL" id="MDY8109883.1"/>
    </source>
</evidence>
<keyword evidence="5" id="KW-1185">Reference proteome</keyword>
<keyword evidence="2" id="KW-0560">Oxidoreductase</keyword>
<evidence type="ECO:0000313" key="5">
    <source>
        <dbReference type="Proteomes" id="UP001294412"/>
    </source>
</evidence>
<comment type="caution">
    <text evidence="4">The sequence shown here is derived from an EMBL/GenBank/DDBJ whole genome shotgun (WGS) entry which is preliminary data.</text>
</comment>
<evidence type="ECO:0000256" key="2">
    <source>
        <dbReference type="ARBA" id="ARBA00023002"/>
    </source>
</evidence>
<accession>A0ABU5I579</accession>
<name>A0ABU5I579_9HYPH</name>
<dbReference type="Pfam" id="PF00180">
    <property type="entry name" value="Iso_dh"/>
    <property type="match status" value="1"/>
</dbReference>
<dbReference type="PANTHER" id="PTHR11835">
    <property type="entry name" value="DECARBOXYLATING DEHYDROGENASES-ISOCITRATE, ISOPROPYLMALATE, TARTRATE"/>
    <property type="match status" value="1"/>
</dbReference>